<evidence type="ECO:0000313" key="2">
    <source>
        <dbReference type="Proteomes" id="UP000305760"/>
    </source>
</evidence>
<dbReference type="AlphaFoldDB" id="A0A5C4RVJ5"/>
<name>A0A5C4RVJ5_9GAMM</name>
<organism evidence="1 2">
    <name type="scientific">Arenimonas terrae</name>
    <dbReference type="NCBI Taxonomy" id="2546226"/>
    <lineage>
        <taxon>Bacteria</taxon>
        <taxon>Pseudomonadati</taxon>
        <taxon>Pseudomonadota</taxon>
        <taxon>Gammaproteobacteria</taxon>
        <taxon>Lysobacterales</taxon>
        <taxon>Lysobacteraceae</taxon>
        <taxon>Arenimonas</taxon>
    </lineage>
</organism>
<sequence>MPDRERRKSEHELISALKRDLTDDQRDTLSQLERFGWTLKFVRHPPFQAPVGVIMNPDTHRFAVIEADGRLDENSSLLFRD</sequence>
<dbReference type="OrthoDB" id="6025219at2"/>
<reference evidence="1 2" key="1">
    <citation type="submission" date="2019-03" db="EMBL/GenBank/DDBJ databases">
        <title>Arenimonas daejeonensis sp. nov., isolated from compost.</title>
        <authorList>
            <person name="Jeon C.O."/>
        </authorList>
    </citation>
    <scope>NUCLEOTIDE SEQUENCE [LARGE SCALE GENOMIC DNA]</scope>
    <source>
        <strain evidence="1 2">R29</strain>
    </source>
</reference>
<proteinExistence type="predicted"/>
<gene>
    <name evidence="1" type="ORF">E1B00_04455</name>
</gene>
<dbReference type="EMBL" id="SMDR01000001">
    <property type="protein sequence ID" value="TNJ35034.1"/>
    <property type="molecule type" value="Genomic_DNA"/>
</dbReference>
<dbReference type="RefSeq" id="WP_139446111.1">
    <property type="nucleotide sequence ID" value="NZ_SMDR01000001.1"/>
</dbReference>
<evidence type="ECO:0000313" key="1">
    <source>
        <dbReference type="EMBL" id="TNJ35034.1"/>
    </source>
</evidence>
<dbReference type="Proteomes" id="UP000305760">
    <property type="component" value="Unassembled WGS sequence"/>
</dbReference>
<comment type="caution">
    <text evidence="1">The sequence shown here is derived from an EMBL/GenBank/DDBJ whole genome shotgun (WGS) entry which is preliminary data.</text>
</comment>
<accession>A0A5C4RVJ5</accession>
<protein>
    <submittedName>
        <fullName evidence="1">Uncharacterized protein</fullName>
    </submittedName>
</protein>
<keyword evidence="2" id="KW-1185">Reference proteome</keyword>